<evidence type="ECO:0000313" key="2">
    <source>
        <dbReference type="Proteomes" id="UP000828048"/>
    </source>
</evidence>
<proteinExistence type="predicted"/>
<comment type="caution">
    <text evidence="1">The sequence shown here is derived from an EMBL/GenBank/DDBJ whole genome shotgun (WGS) entry which is preliminary data.</text>
</comment>
<reference evidence="1 2" key="1">
    <citation type="journal article" date="2021" name="Hortic Res">
        <title>High-quality reference genome and annotation aids understanding of berry development for evergreen blueberry (Vaccinium darrowii).</title>
        <authorList>
            <person name="Yu J."/>
            <person name="Hulse-Kemp A.M."/>
            <person name="Babiker E."/>
            <person name="Staton M."/>
        </authorList>
    </citation>
    <scope>NUCLEOTIDE SEQUENCE [LARGE SCALE GENOMIC DNA]</scope>
    <source>
        <strain evidence="2">cv. NJ 8807/NJ 8810</strain>
        <tissue evidence="1">Young leaf</tissue>
    </source>
</reference>
<protein>
    <submittedName>
        <fullName evidence="1">Uncharacterized protein</fullName>
    </submittedName>
</protein>
<dbReference type="EMBL" id="CM037157">
    <property type="protein sequence ID" value="KAH7849900.1"/>
    <property type="molecule type" value="Genomic_DNA"/>
</dbReference>
<gene>
    <name evidence="1" type="ORF">Vadar_024713</name>
</gene>
<dbReference type="Proteomes" id="UP000828048">
    <property type="component" value="Chromosome 7"/>
</dbReference>
<organism evidence="1 2">
    <name type="scientific">Vaccinium darrowii</name>
    <dbReference type="NCBI Taxonomy" id="229202"/>
    <lineage>
        <taxon>Eukaryota</taxon>
        <taxon>Viridiplantae</taxon>
        <taxon>Streptophyta</taxon>
        <taxon>Embryophyta</taxon>
        <taxon>Tracheophyta</taxon>
        <taxon>Spermatophyta</taxon>
        <taxon>Magnoliopsida</taxon>
        <taxon>eudicotyledons</taxon>
        <taxon>Gunneridae</taxon>
        <taxon>Pentapetalae</taxon>
        <taxon>asterids</taxon>
        <taxon>Ericales</taxon>
        <taxon>Ericaceae</taxon>
        <taxon>Vaccinioideae</taxon>
        <taxon>Vaccinieae</taxon>
        <taxon>Vaccinium</taxon>
    </lineage>
</organism>
<name>A0ACB7Y913_9ERIC</name>
<sequence>MKLSSHSLPSSSSSIMLFSVSVLLIFSCICTIITTEAIVTLPKNIVIPAVIVFGDSIVDQGNNNNLTSSAKSNFPPYGKDFMGGIPTGRFSNGKTPPDLVAEDLGVKDLLPAYLDPSLQATDLLTGVSFASGGTGFDPQSPQIAAVYTLDDQLKMFKEYIGKLKGMVGEDRTNFILTNSLYLVVAGSNDLTNTYFLLGIRRLQYDIDSYTDFMVRSASNFVKVLPSSSFIIYWVKPILSGKLFNAKITGALSSLSNSLNDAQVRIVYIDIYNPILDLIQNHREYGFAVADKGCCGSGTIEAATSCNALCETCSDDSQYVFWDSFHPTERAYKVLVNYILQKYIKDFL</sequence>
<keyword evidence="2" id="KW-1185">Reference proteome</keyword>
<accession>A0ACB7Y913</accession>
<evidence type="ECO:0000313" key="1">
    <source>
        <dbReference type="EMBL" id="KAH7849900.1"/>
    </source>
</evidence>